<reference evidence="15 16" key="1">
    <citation type="journal article" date="2014" name="Appl. Environ. Microbiol.">
        <title>Gut symbionts from distinct hosts exhibit genotoxic activity via divergent colibactin biosynthetic pathways.</title>
        <authorList>
            <person name="Engel P."/>
            <person name="Vizcaino M.I."/>
            <person name="Crawford J.M."/>
        </authorList>
    </citation>
    <scope>NUCLEOTIDE SEQUENCE [LARGE SCALE GENOMIC DNA]</scope>
    <source>
        <strain evidence="15 16">PEB0191</strain>
    </source>
</reference>
<dbReference type="OrthoDB" id="9807950at2"/>
<dbReference type="Gene3D" id="6.10.250.2080">
    <property type="match status" value="1"/>
</dbReference>
<dbReference type="GO" id="GO:0005886">
    <property type="term" value="C:plasma membrane"/>
    <property type="evidence" value="ECO:0007669"/>
    <property type="project" value="UniProtKB-SubCell"/>
</dbReference>
<comment type="function">
    <text evidence="12 13">Required for formation of the rod structure in the basal body of the flagellar apparatus. Together with FliI and FliH, may constitute the export apparatus of flagellin.</text>
</comment>
<protein>
    <recommendedName>
        <fullName evidence="3 13">Flagellar biosynthetic protein FlhB</fullName>
    </recommendedName>
</protein>
<evidence type="ECO:0000256" key="8">
    <source>
        <dbReference type="ARBA" id="ARBA00022927"/>
    </source>
</evidence>
<evidence type="ECO:0000256" key="12">
    <source>
        <dbReference type="ARBA" id="ARBA00025078"/>
    </source>
</evidence>
<proteinExistence type="inferred from homology"/>
<dbReference type="NCBIfam" id="TIGR00328">
    <property type="entry name" value="flhB"/>
    <property type="match status" value="1"/>
</dbReference>
<dbReference type="HOGENOM" id="CLU_041013_1_0_6"/>
<dbReference type="InterPro" id="IPR006135">
    <property type="entry name" value="T3SS_substrate_exporter"/>
</dbReference>
<dbReference type="PANTHER" id="PTHR30531:SF12">
    <property type="entry name" value="FLAGELLAR BIOSYNTHETIC PROTEIN FLHB"/>
    <property type="match status" value="1"/>
</dbReference>
<evidence type="ECO:0000313" key="15">
    <source>
        <dbReference type="EMBL" id="AJA46022.1"/>
    </source>
</evidence>
<feature type="transmembrane region" description="Helical" evidence="13">
    <location>
        <begin position="188"/>
        <end position="213"/>
    </location>
</feature>
<dbReference type="EMBL" id="CP009056">
    <property type="protein sequence ID" value="AJA46022.1"/>
    <property type="molecule type" value="Genomic_DNA"/>
</dbReference>
<dbReference type="PRINTS" id="PR00950">
    <property type="entry name" value="TYPE3IMSPROT"/>
</dbReference>
<sequence length="385" mass="42864">MADDSDLEKSEQPTDSKLKKAKEEGQIPRSRELTSIVLLLIGLATMWLFGSTMTSNLTTIMKQGMIVAQQSSDEKLMLFNFTRLMKAGFWVLVPVLIALVVTAICAPISIGGLLFSSKSISFDLKRLSPISGFKRIFSTKIFAELLKGVLKVILITIMTGGFLLTTFPIMLSLPNSFFNQALNQSMNLLIGCGILIVISLTPMVGFDIFYQIWSHLKKLKMTKQEIKDEFKEQEGDPQLKGRIRQMQQAMARRRMMGDVNKANVIITNPTHYAVALQYNEKTMLAPKVLAKGVDKIALHIKQLATEHNIPQLEAPPLARALYRHSEVGQTIPAELYAAVAQVLAWVYQLKRWHQHGGAAPIKPHHLPVPASLDPAVNNGDQPSHE</sequence>
<evidence type="ECO:0000256" key="14">
    <source>
        <dbReference type="SAM" id="MobiDB-lite"/>
    </source>
</evidence>
<evidence type="ECO:0000256" key="3">
    <source>
        <dbReference type="ARBA" id="ARBA00021622"/>
    </source>
</evidence>
<evidence type="ECO:0000256" key="4">
    <source>
        <dbReference type="ARBA" id="ARBA00022448"/>
    </source>
</evidence>
<keyword evidence="11 13" id="KW-1006">Bacterial flagellum protein export</keyword>
<evidence type="ECO:0000256" key="7">
    <source>
        <dbReference type="ARBA" id="ARBA00022795"/>
    </source>
</evidence>
<gene>
    <name evidence="13" type="primary">flhB</name>
    <name evidence="15" type="ORF">FPB0191_02218</name>
</gene>
<keyword evidence="15" id="KW-0966">Cell projection</keyword>
<feature type="compositionally biased region" description="Basic and acidic residues" evidence="14">
    <location>
        <begin position="7"/>
        <end position="26"/>
    </location>
</feature>
<dbReference type="KEGG" id="fpp:FPB0191_02218"/>
<dbReference type="InterPro" id="IPR006136">
    <property type="entry name" value="FlhB"/>
</dbReference>
<evidence type="ECO:0000256" key="2">
    <source>
        <dbReference type="ARBA" id="ARBA00010690"/>
    </source>
</evidence>
<feature type="region of interest" description="Disordered" evidence="14">
    <location>
        <begin position="1"/>
        <end position="26"/>
    </location>
</feature>
<keyword evidence="6 13" id="KW-0812">Transmembrane</keyword>
<keyword evidence="15" id="KW-0969">Cilium</keyword>
<keyword evidence="15" id="KW-0282">Flagellum</keyword>
<dbReference type="Proteomes" id="UP000030901">
    <property type="component" value="Chromosome"/>
</dbReference>
<evidence type="ECO:0000256" key="6">
    <source>
        <dbReference type="ARBA" id="ARBA00022692"/>
    </source>
</evidence>
<dbReference type="STRING" id="1267021.FPB0191_02218"/>
<dbReference type="GO" id="GO:0009306">
    <property type="term" value="P:protein secretion"/>
    <property type="evidence" value="ECO:0007669"/>
    <property type="project" value="InterPro"/>
</dbReference>
<name>A0A0A7S5A3_FRIPE</name>
<keyword evidence="10 13" id="KW-0472">Membrane</keyword>
<dbReference type="GO" id="GO:0044780">
    <property type="term" value="P:bacterial-type flagellum assembly"/>
    <property type="evidence" value="ECO:0007669"/>
    <property type="project" value="InterPro"/>
</dbReference>
<dbReference type="RefSeq" id="WP_039106128.1">
    <property type="nucleotide sequence ID" value="NZ_CP009056.1"/>
</dbReference>
<dbReference type="FunFam" id="3.40.1690.10:FF:000001">
    <property type="entry name" value="Flagellar biosynthetic protein FlhB"/>
    <property type="match status" value="1"/>
</dbReference>
<feature type="region of interest" description="Disordered" evidence="14">
    <location>
        <begin position="363"/>
        <end position="385"/>
    </location>
</feature>
<dbReference type="Gene3D" id="3.40.1690.10">
    <property type="entry name" value="secretion proteins EscU"/>
    <property type="match status" value="1"/>
</dbReference>
<evidence type="ECO:0000256" key="1">
    <source>
        <dbReference type="ARBA" id="ARBA00004651"/>
    </source>
</evidence>
<dbReference type="InterPro" id="IPR029025">
    <property type="entry name" value="T3SS_substrate_exporter_C"/>
</dbReference>
<evidence type="ECO:0000256" key="9">
    <source>
        <dbReference type="ARBA" id="ARBA00022989"/>
    </source>
</evidence>
<dbReference type="PANTHER" id="PTHR30531">
    <property type="entry name" value="FLAGELLAR BIOSYNTHETIC PROTEIN FLHB"/>
    <property type="match status" value="1"/>
</dbReference>
<keyword evidence="7 13" id="KW-1005">Bacterial flagellum biogenesis</keyword>
<feature type="transmembrane region" description="Helical" evidence="13">
    <location>
        <begin position="87"/>
        <end position="115"/>
    </location>
</feature>
<comment type="similarity">
    <text evidence="2 13">Belongs to the type III secretion exporter family.</text>
</comment>
<keyword evidence="9 13" id="KW-1133">Transmembrane helix</keyword>
<dbReference type="AlphaFoldDB" id="A0A0A7S5A3"/>
<evidence type="ECO:0000256" key="11">
    <source>
        <dbReference type="ARBA" id="ARBA00023225"/>
    </source>
</evidence>
<evidence type="ECO:0000256" key="13">
    <source>
        <dbReference type="RuleBase" id="RU364091"/>
    </source>
</evidence>
<dbReference type="Pfam" id="PF01312">
    <property type="entry name" value="Bac_export_2"/>
    <property type="match status" value="1"/>
</dbReference>
<organism evidence="15 16">
    <name type="scientific">Frischella perrara</name>
    <dbReference type="NCBI Taxonomy" id="1267021"/>
    <lineage>
        <taxon>Bacteria</taxon>
        <taxon>Pseudomonadati</taxon>
        <taxon>Pseudomonadota</taxon>
        <taxon>Gammaproteobacteria</taxon>
        <taxon>Orbales</taxon>
        <taxon>Orbaceae</taxon>
        <taxon>Frischella</taxon>
    </lineage>
</organism>
<keyword evidence="16" id="KW-1185">Reference proteome</keyword>
<accession>A0A0A7S5A3</accession>
<feature type="transmembrane region" description="Helical" evidence="13">
    <location>
        <begin position="33"/>
        <end position="50"/>
    </location>
</feature>
<keyword evidence="4 13" id="KW-0813">Transport</keyword>
<comment type="subcellular location">
    <subcellularLocation>
        <location evidence="1">Cell membrane</location>
        <topology evidence="1">Multi-pass membrane protein</topology>
    </subcellularLocation>
</comment>
<keyword evidence="8 13" id="KW-0653">Protein transport</keyword>
<dbReference type="SUPFAM" id="SSF160544">
    <property type="entry name" value="EscU C-terminal domain-like"/>
    <property type="match status" value="1"/>
</dbReference>
<keyword evidence="5 13" id="KW-1003">Cell membrane</keyword>
<evidence type="ECO:0000256" key="10">
    <source>
        <dbReference type="ARBA" id="ARBA00023136"/>
    </source>
</evidence>
<evidence type="ECO:0000256" key="5">
    <source>
        <dbReference type="ARBA" id="ARBA00022475"/>
    </source>
</evidence>
<evidence type="ECO:0000313" key="16">
    <source>
        <dbReference type="Proteomes" id="UP000030901"/>
    </source>
</evidence>
<feature type="transmembrane region" description="Helical" evidence="13">
    <location>
        <begin position="148"/>
        <end position="168"/>
    </location>
</feature>